<reference evidence="2" key="1">
    <citation type="submission" date="2020-01" db="EMBL/GenBank/DDBJ databases">
        <authorList>
            <person name="Meier V. D."/>
            <person name="Meier V D."/>
        </authorList>
    </citation>
    <scope>NUCLEOTIDE SEQUENCE</scope>
    <source>
        <strain evidence="2">HLG_WM_MAG_03</strain>
    </source>
</reference>
<proteinExistence type="predicted"/>
<feature type="chain" id="PRO_5028037089" description="LysM domain-containing protein" evidence="1">
    <location>
        <begin position="24"/>
        <end position="103"/>
    </location>
</feature>
<accession>A0A6S6S9D3</accession>
<dbReference type="EMBL" id="CACVAR010000050">
    <property type="protein sequence ID" value="CAA6799570.1"/>
    <property type="molecule type" value="Genomic_DNA"/>
</dbReference>
<keyword evidence="1" id="KW-0732">Signal</keyword>
<name>A0A6S6S9D3_9BACT</name>
<evidence type="ECO:0008006" key="3">
    <source>
        <dbReference type="Google" id="ProtNLM"/>
    </source>
</evidence>
<feature type="signal peptide" evidence="1">
    <location>
        <begin position="1"/>
        <end position="23"/>
    </location>
</feature>
<dbReference type="AlphaFoldDB" id="A0A6S6S9D3"/>
<protein>
    <recommendedName>
        <fullName evidence="3">LysM domain-containing protein</fullName>
    </recommendedName>
</protein>
<organism evidence="2">
    <name type="scientific">uncultured Sulfurovum sp</name>
    <dbReference type="NCBI Taxonomy" id="269237"/>
    <lineage>
        <taxon>Bacteria</taxon>
        <taxon>Pseudomonadati</taxon>
        <taxon>Campylobacterota</taxon>
        <taxon>Epsilonproteobacteria</taxon>
        <taxon>Campylobacterales</taxon>
        <taxon>Sulfurovaceae</taxon>
        <taxon>Sulfurovum</taxon>
        <taxon>environmental samples</taxon>
    </lineage>
</organism>
<gene>
    <name evidence="2" type="ORF">HELGO_WM31146</name>
</gene>
<evidence type="ECO:0000313" key="2">
    <source>
        <dbReference type="EMBL" id="CAA6799570.1"/>
    </source>
</evidence>
<sequence>MKKRLLKLTLGASLLMGSTLLNARKMDSNIVHGIPWVETRLSYAMTVTELAQKYYGNIAEVNEIMKLNKNISKPSMLLQKDMIVSIPMIHSFTEQPERLGWIR</sequence>
<evidence type="ECO:0000256" key="1">
    <source>
        <dbReference type="SAM" id="SignalP"/>
    </source>
</evidence>